<comment type="subcellular location">
    <subcellularLocation>
        <location evidence="1">Membrane</location>
        <topology evidence="1">Multi-pass membrane protein</topology>
    </subcellularLocation>
</comment>
<evidence type="ECO:0000256" key="1">
    <source>
        <dbReference type="ARBA" id="ARBA00004141"/>
    </source>
</evidence>
<name>A0ABR3SKQ1_9PEZI</name>
<evidence type="ECO:0000259" key="8">
    <source>
        <dbReference type="Pfam" id="PF01284"/>
    </source>
</evidence>
<keyword evidence="4 6" id="KW-0472">Membrane</keyword>
<dbReference type="PANTHER" id="PTHR37451">
    <property type="entry name" value="MARVEL DOMAIN"/>
    <property type="match status" value="1"/>
</dbReference>
<gene>
    <name evidence="9" type="ORF">SLS56_008231</name>
</gene>
<feature type="compositionally biased region" description="Low complexity" evidence="5">
    <location>
        <begin position="218"/>
        <end position="228"/>
    </location>
</feature>
<feature type="compositionally biased region" description="Polar residues" evidence="5">
    <location>
        <begin position="229"/>
        <end position="240"/>
    </location>
</feature>
<evidence type="ECO:0000256" key="2">
    <source>
        <dbReference type="ARBA" id="ARBA00022692"/>
    </source>
</evidence>
<feature type="domain" description="MARVEL" evidence="8">
    <location>
        <begin position="2"/>
        <end position="129"/>
    </location>
</feature>
<feature type="compositionally biased region" description="Polar residues" evidence="5">
    <location>
        <begin position="188"/>
        <end position="199"/>
    </location>
</feature>
<sequence length="305" mass="32346">MARLFFALLIVGLTAYALSVQSGSQIRPALILTLIFAVLTVFPIFPFTLPLSTALVHPLGTLVSDFLGTLFWLASLVALASYLRVFSYYRKVESIPWAPGAPKIARAWRCGVAACVFAALELLLFLVTLKLFAYFYHHHRAGSQPNASLLRSTARLHKSESFSLQNTSNGGGAATAQPPTTTAFAQQDSQQPPANTISPPVSPLQPTAPAHGGLPSITTTAATPTVATNHQTPATFTAPRSSPYAPGQGTGYADPIIPDPEFRVSEKARPPYPVDEDEERGAVGKDQSGGAKVLPVVLTPGVSGR</sequence>
<feature type="compositionally biased region" description="Low complexity" evidence="5">
    <location>
        <begin position="174"/>
        <end position="187"/>
    </location>
</feature>
<protein>
    <recommendedName>
        <fullName evidence="8">MARVEL domain-containing protein</fullName>
    </recommendedName>
</protein>
<feature type="chain" id="PRO_5046106569" description="MARVEL domain-containing protein" evidence="7">
    <location>
        <begin position="20"/>
        <end position="305"/>
    </location>
</feature>
<organism evidence="9 10">
    <name type="scientific">Neofusicoccum ribis</name>
    <dbReference type="NCBI Taxonomy" id="45134"/>
    <lineage>
        <taxon>Eukaryota</taxon>
        <taxon>Fungi</taxon>
        <taxon>Dikarya</taxon>
        <taxon>Ascomycota</taxon>
        <taxon>Pezizomycotina</taxon>
        <taxon>Dothideomycetes</taxon>
        <taxon>Dothideomycetes incertae sedis</taxon>
        <taxon>Botryosphaeriales</taxon>
        <taxon>Botryosphaeriaceae</taxon>
        <taxon>Neofusicoccum</taxon>
    </lineage>
</organism>
<proteinExistence type="predicted"/>
<comment type="caution">
    <text evidence="9">The sequence shown here is derived from an EMBL/GenBank/DDBJ whole genome shotgun (WGS) entry which is preliminary data.</text>
</comment>
<evidence type="ECO:0000313" key="10">
    <source>
        <dbReference type="Proteomes" id="UP001521116"/>
    </source>
</evidence>
<dbReference type="EMBL" id="JAJVDC020000118">
    <property type="protein sequence ID" value="KAL1623591.1"/>
    <property type="molecule type" value="Genomic_DNA"/>
</dbReference>
<evidence type="ECO:0000256" key="3">
    <source>
        <dbReference type="ARBA" id="ARBA00022989"/>
    </source>
</evidence>
<feature type="transmembrane region" description="Helical" evidence="6">
    <location>
        <begin position="111"/>
        <end position="136"/>
    </location>
</feature>
<dbReference type="Pfam" id="PF01284">
    <property type="entry name" value="MARVEL"/>
    <property type="match status" value="1"/>
</dbReference>
<reference evidence="9 10" key="1">
    <citation type="submission" date="2024-02" db="EMBL/GenBank/DDBJ databases">
        <title>De novo assembly and annotation of 12 fungi associated with fruit tree decline syndrome in Ontario, Canada.</title>
        <authorList>
            <person name="Sulman M."/>
            <person name="Ellouze W."/>
            <person name="Ilyukhin E."/>
        </authorList>
    </citation>
    <scope>NUCLEOTIDE SEQUENCE [LARGE SCALE GENOMIC DNA]</scope>
    <source>
        <strain evidence="9 10">M1-105</strain>
    </source>
</reference>
<feature type="transmembrane region" description="Helical" evidence="6">
    <location>
        <begin position="61"/>
        <end position="83"/>
    </location>
</feature>
<feature type="signal peptide" evidence="7">
    <location>
        <begin position="1"/>
        <end position="19"/>
    </location>
</feature>
<keyword evidence="2 6" id="KW-0812">Transmembrane</keyword>
<feature type="region of interest" description="Disordered" evidence="5">
    <location>
        <begin position="161"/>
        <end position="305"/>
    </location>
</feature>
<keyword evidence="3 6" id="KW-1133">Transmembrane helix</keyword>
<feature type="transmembrane region" description="Helical" evidence="6">
    <location>
        <begin position="29"/>
        <end position="49"/>
    </location>
</feature>
<dbReference type="Proteomes" id="UP001521116">
    <property type="component" value="Unassembled WGS sequence"/>
</dbReference>
<accession>A0ABR3SKQ1</accession>
<evidence type="ECO:0000313" key="9">
    <source>
        <dbReference type="EMBL" id="KAL1623591.1"/>
    </source>
</evidence>
<evidence type="ECO:0000256" key="4">
    <source>
        <dbReference type="ARBA" id="ARBA00023136"/>
    </source>
</evidence>
<dbReference type="PANTHER" id="PTHR37451:SF4">
    <property type="entry name" value="MARVEL DOMAIN-CONTAINING PROTEIN"/>
    <property type="match status" value="1"/>
</dbReference>
<keyword evidence="10" id="KW-1185">Reference proteome</keyword>
<dbReference type="InterPro" id="IPR008253">
    <property type="entry name" value="Marvel"/>
</dbReference>
<keyword evidence="7" id="KW-0732">Signal</keyword>
<evidence type="ECO:0000256" key="5">
    <source>
        <dbReference type="SAM" id="MobiDB-lite"/>
    </source>
</evidence>
<evidence type="ECO:0000256" key="6">
    <source>
        <dbReference type="SAM" id="Phobius"/>
    </source>
</evidence>
<evidence type="ECO:0000256" key="7">
    <source>
        <dbReference type="SAM" id="SignalP"/>
    </source>
</evidence>
<feature type="compositionally biased region" description="Basic and acidic residues" evidence="5">
    <location>
        <begin position="260"/>
        <end position="269"/>
    </location>
</feature>